<proteinExistence type="predicted"/>
<dbReference type="Gene3D" id="2.60.40.640">
    <property type="match status" value="1"/>
</dbReference>
<reference evidence="2" key="1">
    <citation type="journal article" date="2017" name="Genome Biol.">
        <title>Comparative genomics reveals high biological diversity and specific adaptations in the industrially and medically important fungal genus Aspergillus.</title>
        <authorList>
            <person name="de Vries R.P."/>
            <person name="Riley R."/>
            <person name="Wiebenga A."/>
            <person name="Aguilar-Osorio G."/>
            <person name="Amillis S."/>
            <person name="Uchima C.A."/>
            <person name="Anderluh G."/>
            <person name="Asadollahi M."/>
            <person name="Askin M."/>
            <person name="Barry K."/>
            <person name="Battaglia E."/>
            <person name="Bayram O."/>
            <person name="Benocci T."/>
            <person name="Braus-Stromeyer S.A."/>
            <person name="Caldana C."/>
            <person name="Canovas D."/>
            <person name="Cerqueira G.C."/>
            <person name="Chen F."/>
            <person name="Chen W."/>
            <person name="Choi C."/>
            <person name="Clum A."/>
            <person name="Dos Santos R.A."/>
            <person name="Damasio A.R."/>
            <person name="Diallinas G."/>
            <person name="Emri T."/>
            <person name="Fekete E."/>
            <person name="Flipphi M."/>
            <person name="Freyberg S."/>
            <person name="Gallo A."/>
            <person name="Gournas C."/>
            <person name="Habgood R."/>
            <person name="Hainaut M."/>
            <person name="Harispe M.L."/>
            <person name="Henrissat B."/>
            <person name="Hilden K.S."/>
            <person name="Hope R."/>
            <person name="Hossain A."/>
            <person name="Karabika E."/>
            <person name="Karaffa L."/>
            <person name="Karanyi Z."/>
            <person name="Krasevec N."/>
            <person name="Kuo A."/>
            <person name="Kusch H."/>
            <person name="LaButti K."/>
            <person name="Lagendijk E.L."/>
            <person name="Lapidus A."/>
            <person name="Levasseur A."/>
            <person name="Lindquist E."/>
            <person name="Lipzen A."/>
            <person name="Logrieco A.F."/>
            <person name="MacCabe A."/>
            <person name="Maekelae M.R."/>
            <person name="Malavazi I."/>
            <person name="Melin P."/>
            <person name="Meyer V."/>
            <person name="Mielnichuk N."/>
            <person name="Miskei M."/>
            <person name="Molnar A.P."/>
            <person name="Mule G."/>
            <person name="Ngan C.Y."/>
            <person name="Orejas M."/>
            <person name="Orosz E."/>
            <person name="Ouedraogo J.P."/>
            <person name="Overkamp K.M."/>
            <person name="Park H.-S."/>
            <person name="Perrone G."/>
            <person name="Piumi F."/>
            <person name="Punt P.J."/>
            <person name="Ram A.F."/>
            <person name="Ramon A."/>
            <person name="Rauscher S."/>
            <person name="Record E."/>
            <person name="Riano-Pachon D.M."/>
            <person name="Robert V."/>
            <person name="Roehrig J."/>
            <person name="Ruller R."/>
            <person name="Salamov A."/>
            <person name="Salih N.S."/>
            <person name="Samson R.A."/>
            <person name="Sandor E."/>
            <person name="Sanguinetti M."/>
            <person name="Schuetze T."/>
            <person name="Sepcic K."/>
            <person name="Shelest E."/>
            <person name="Sherlock G."/>
            <person name="Sophianopoulou V."/>
            <person name="Squina F.M."/>
            <person name="Sun H."/>
            <person name="Susca A."/>
            <person name="Todd R.B."/>
            <person name="Tsang A."/>
            <person name="Unkles S.E."/>
            <person name="van de Wiele N."/>
            <person name="van Rossen-Uffink D."/>
            <person name="Oliveira J.V."/>
            <person name="Vesth T.C."/>
            <person name="Visser J."/>
            <person name="Yu J.-H."/>
            <person name="Zhou M."/>
            <person name="Andersen M.R."/>
            <person name="Archer D.B."/>
            <person name="Baker S.E."/>
            <person name="Benoit I."/>
            <person name="Brakhage A.A."/>
            <person name="Braus G.H."/>
            <person name="Fischer R."/>
            <person name="Frisvad J.C."/>
            <person name="Goldman G.H."/>
            <person name="Houbraken J."/>
            <person name="Oakley B."/>
            <person name="Pocsi I."/>
            <person name="Scazzocchio C."/>
            <person name="Seiboth B."/>
            <person name="vanKuyk P.A."/>
            <person name="Wortman J."/>
            <person name="Dyer P.S."/>
            <person name="Grigoriev I.V."/>
        </authorList>
    </citation>
    <scope>NUCLEOTIDE SEQUENCE [LARGE SCALE GENOMIC DNA]</scope>
    <source>
        <strain evidence="2">CBS 516.65</strain>
    </source>
</reference>
<accession>A0A1L9V912</accession>
<dbReference type="VEuPathDB" id="FungiDB:ASPGLDRAFT_872637"/>
<gene>
    <name evidence="1" type="ORF">ASPGLDRAFT_872637</name>
</gene>
<evidence type="ECO:0000313" key="1">
    <source>
        <dbReference type="EMBL" id="OJJ80418.1"/>
    </source>
</evidence>
<evidence type="ECO:0000313" key="2">
    <source>
        <dbReference type="Proteomes" id="UP000184300"/>
    </source>
</evidence>
<dbReference type="EMBL" id="KV878911">
    <property type="protein sequence ID" value="OJJ80418.1"/>
    <property type="molecule type" value="Genomic_DNA"/>
</dbReference>
<sequence length="424" mass="47395">MPRTKETGNADLQIDLASPPGWTFAPGDTVIGTVLRRSHIVAPQATVKLSLVGHVRTKITPNGSSSRGYYRAHWYLFSTTTTQVLFEGPLHVPKDSSNGKDESSWSFSLPIPMKPADSALGGHYNKEGFLPQDKYGIAQHTLPGTFITCNNDWNHSSEGCVEYYLEARLQYHQRGSYNFDRATVPIIMRPQAPIVFPDCDLQRHTIDQIFRSQRLLPGMERADRTFRQKTQRLLGSSKVPRAHYSVEIGLPRVIQLDNRSPIPLTLNIVPPSQQGMTSSIGVQNAGMRVRLNWVKMSIKSTTTLLAPRDARKLLTKSDAHSVNHNLNLERAFRDLDVPIEFSIDKTRDNGPVNIGSMFQLVLRSNGLKAGNRRLASVPYPYIQPDLVTYNIRHSHTLEMEVSLTIAGERHTIPVSGDVMILAAN</sequence>
<dbReference type="AlphaFoldDB" id="A0A1L9V912"/>
<dbReference type="Proteomes" id="UP000184300">
    <property type="component" value="Unassembled WGS sequence"/>
</dbReference>
<dbReference type="InterPro" id="IPR014752">
    <property type="entry name" value="Arrestin-like_C"/>
</dbReference>
<dbReference type="GeneID" id="34466677"/>
<keyword evidence="2" id="KW-1185">Reference proteome</keyword>
<dbReference type="RefSeq" id="XP_022397116.1">
    <property type="nucleotide sequence ID" value="XM_022550417.1"/>
</dbReference>
<protein>
    <recommendedName>
        <fullName evidence="3">Arrestin-like N-terminal domain-containing protein</fullName>
    </recommendedName>
</protein>
<dbReference type="OrthoDB" id="2333384at2759"/>
<evidence type="ECO:0008006" key="3">
    <source>
        <dbReference type="Google" id="ProtNLM"/>
    </source>
</evidence>
<name>A0A1L9V912_ASPGL</name>
<organism evidence="1 2">
    <name type="scientific">Aspergillus glaucus CBS 516.65</name>
    <dbReference type="NCBI Taxonomy" id="1160497"/>
    <lineage>
        <taxon>Eukaryota</taxon>
        <taxon>Fungi</taxon>
        <taxon>Dikarya</taxon>
        <taxon>Ascomycota</taxon>
        <taxon>Pezizomycotina</taxon>
        <taxon>Eurotiomycetes</taxon>
        <taxon>Eurotiomycetidae</taxon>
        <taxon>Eurotiales</taxon>
        <taxon>Aspergillaceae</taxon>
        <taxon>Aspergillus</taxon>
        <taxon>Aspergillus subgen. Aspergillus</taxon>
    </lineage>
</organism>